<comment type="caution">
    <text evidence="2">The sequence shown here is derived from an EMBL/GenBank/DDBJ whole genome shotgun (WGS) entry which is preliminary data.</text>
</comment>
<dbReference type="InterPro" id="IPR055768">
    <property type="entry name" value="DUF7344"/>
</dbReference>
<name>A0ABD5S2W2_9EURY</name>
<dbReference type="EMBL" id="JBHSWU010000845">
    <property type="protein sequence ID" value="MFC6726029.1"/>
    <property type="molecule type" value="Genomic_DNA"/>
</dbReference>
<feature type="non-terminal residue" evidence="2">
    <location>
        <position position="155"/>
    </location>
</feature>
<protein>
    <recommendedName>
        <fullName evidence="1">DUF7344 domain-containing protein</fullName>
    </recommendedName>
</protein>
<dbReference type="InterPro" id="IPR036388">
    <property type="entry name" value="WH-like_DNA-bd_sf"/>
</dbReference>
<organism evidence="2 3">
    <name type="scientific">Halobium palmae</name>
    <dbReference type="NCBI Taxonomy" id="1776492"/>
    <lineage>
        <taxon>Archaea</taxon>
        <taxon>Methanobacteriati</taxon>
        <taxon>Methanobacteriota</taxon>
        <taxon>Stenosarchaea group</taxon>
        <taxon>Halobacteria</taxon>
        <taxon>Halobacteriales</taxon>
        <taxon>Haloferacaceae</taxon>
        <taxon>Halobium</taxon>
    </lineage>
</organism>
<accession>A0ABD5S2W2</accession>
<dbReference type="Gene3D" id="1.10.10.10">
    <property type="entry name" value="Winged helix-like DNA-binding domain superfamily/Winged helix DNA-binding domain"/>
    <property type="match status" value="1"/>
</dbReference>
<dbReference type="Pfam" id="PF24035">
    <property type="entry name" value="DUF7344"/>
    <property type="match status" value="1"/>
</dbReference>
<evidence type="ECO:0000313" key="3">
    <source>
        <dbReference type="Proteomes" id="UP001596328"/>
    </source>
</evidence>
<proteinExistence type="predicted"/>
<dbReference type="AlphaFoldDB" id="A0ABD5S2W2"/>
<sequence length="155" mass="16540">MQGQETRRMNGVETFPMDDLFAVLKNDRRRETVRFLADVEGSVSLSTVATYLANEPDSTRGVSYRSVYVSLQQSHLPILVEHGVVEYDPASRTVGRGPQFEAVADYLANATTAAADRSVLPDVTVASVGLLVLASDRLGLISLGEGGVLLVSAGA</sequence>
<keyword evidence="3" id="KW-1185">Reference proteome</keyword>
<dbReference type="Proteomes" id="UP001596328">
    <property type="component" value="Unassembled WGS sequence"/>
</dbReference>
<reference evidence="2 3" key="1">
    <citation type="journal article" date="2019" name="Int. J. Syst. Evol. Microbiol.">
        <title>The Global Catalogue of Microorganisms (GCM) 10K type strain sequencing project: providing services to taxonomists for standard genome sequencing and annotation.</title>
        <authorList>
            <consortium name="The Broad Institute Genomics Platform"/>
            <consortium name="The Broad Institute Genome Sequencing Center for Infectious Disease"/>
            <person name="Wu L."/>
            <person name="Ma J."/>
        </authorList>
    </citation>
    <scope>NUCLEOTIDE SEQUENCE [LARGE SCALE GENOMIC DNA]</scope>
    <source>
        <strain evidence="2 3">NBRC 111368</strain>
    </source>
</reference>
<feature type="domain" description="DUF7344" evidence="1">
    <location>
        <begin position="21"/>
        <end position="94"/>
    </location>
</feature>
<gene>
    <name evidence="2" type="ORF">ACFQE1_16995</name>
</gene>
<evidence type="ECO:0000259" key="1">
    <source>
        <dbReference type="Pfam" id="PF24035"/>
    </source>
</evidence>
<evidence type="ECO:0000313" key="2">
    <source>
        <dbReference type="EMBL" id="MFC6726029.1"/>
    </source>
</evidence>